<dbReference type="SUPFAM" id="SSF47616">
    <property type="entry name" value="GST C-terminal domain-like"/>
    <property type="match status" value="1"/>
</dbReference>
<keyword evidence="6" id="KW-1185">Reference proteome</keyword>
<dbReference type="CDD" id="cd03190">
    <property type="entry name" value="GST_C_Omega_like"/>
    <property type="match status" value="1"/>
</dbReference>
<organism evidence="5 6">
    <name type="scientific">Scytonema millei VB511283</name>
    <dbReference type="NCBI Taxonomy" id="1245923"/>
    <lineage>
        <taxon>Bacteria</taxon>
        <taxon>Bacillati</taxon>
        <taxon>Cyanobacteriota</taxon>
        <taxon>Cyanophyceae</taxon>
        <taxon>Nostocales</taxon>
        <taxon>Scytonemataceae</taxon>
        <taxon>Scytonema</taxon>
    </lineage>
</organism>
<sequence length="326" mass="37709">MGLGILADGKWISEREQEDNQGKFIRPSTTFRNKITADGSSGFKAEAGRYHLYISWACPWAHRTAIMRRLKGLEDAIGLSVVAAEIDQNSWEFNSEPGAIPDTVNGTQYLWQLYLKAEPNYSGRVTVPVLWDKQTQSIVNNESREIIRMFDTEFNEIANNNVNFYPKDLQAQIDKTIDEIYQPINNGVYRAGFATQQVAYEEAVTELFEALDRWENVLAKQRYLCGDIITEADWCMFTTLLRFDAVYYVHFKCNLRRIVDYPNLWNYLKDLYQQPGVKETCNLDHIKRHYYRSHPKVNPTRIVPKGPIVDFEAPHNRHEIGVAVSV</sequence>
<dbReference type="PIRSF" id="PIRSF015753">
    <property type="entry name" value="GST"/>
    <property type="match status" value="1"/>
</dbReference>
<dbReference type="InterPro" id="IPR040079">
    <property type="entry name" value="Glutathione_S-Trfase"/>
</dbReference>
<dbReference type="SUPFAM" id="SSF52833">
    <property type="entry name" value="Thioredoxin-like"/>
    <property type="match status" value="1"/>
</dbReference>
<dbReference type="Proteomes" id="UP000031532">
    <property type="component" value="Unassembled WGS sequence"/>
</dbReference>
<feature type="binding site" evidence="2">
    <location>
        <begin position="142"/>
        <end position="143"/>
    </location>
    <ligand>
        <name>glutathione</name>
        <dbReference type="ChEBI" id="CHEBI:57925"/>
    </ligand>
</feature>
<feature type="domain" description="GST C-terminal" evidence="4">
    <location>
        <begin position="163"/>
        <end position="293"/>
    </location>
</feature>
<comment type="caution">
    <text evidence="5">The sequence shown here is derived from an EMBL/GenBank/DDBJ whole genome shotgun (WGS) entry which is preliminary data.</text>
</comment>
<proteinExistence type="predicted"/>
<evidence type="ECO:0000256" key="1">
    <source>
        <dbReference type="PIRSR" id="PIRSR015753-1"/>
    </source>
</evidence>
<evidence type="ECO:0000259" key="4">
    <source>
        <dbReference type="PROSITE" id="PS50405"/>
    </source>
</evidence>
<dbReference type="InterPro" id="IPR036282">
    <property type="entry name" value="Glutathione-S-Trfase_C_sf"/>
</dbReference>
<dbReference type="FunFam" id="3.40.30.10:FF:000058">
    <property type="entry name" value="Glutathione S-transferase, omega"/>
    <property type="match status" value="1"/>
</dbReference>
<evidence type="ECO:0000256" key="3">
    <source>
        <dbReference type="PIRSR" id="PIRSR015753-3"/>
    </source>
</evidence>
<dbReference type="Pfam" id="PF13410">
    <property type="entry name" value="GST_C_2"/>
    <property type="match status" value="1"/>
</dbReference>
<dbReference type="EMBL" id="JTJC03000006">
    <property type="protein sequence ID" value="NHC36804.1"/>
    <property type="molecule type" value="Genomic_DNA"/>
</dbReference>
<feature type="active site" description="Proton donor/acceptor" evidence="1">
    <location>
        <position position="189"/>
    </location>
</feature>
<dbReference type="PANTHER" id="PTHR32419">
    <property type="entry name" value="GLUTATHIONYL-HYDROQUINONE REDUCTASE"/>
    <property type="match status" value="1"/>
</dbReference>
<dbReference type="SFLD" id="SFLDS00019">
    <property type="entry name" value="Glutathione_Transferase_(cytos"/>
    <property type="match status" value="1"/>
</dbReference>
<dbReference type="OrthoDB" id="9769158at2"/>
<feature type="binding site" evidence="2">
    <location>
        <begin position="124"/>
        <end position="127"/>
    </location>
    <ligand>
        <name>glutathione</name>
        <dbReference type="ChEBI" id="CHEBI:57925"/>
    </ligand>
</feature>
<dbReference type="RefSeq" id="WP_039714141.1">
    <property type="nucleotide sequence ID" value="NZ_JTJC03000006.1"/>
</dbReference>
<feature type="site" description="Lowers pKa of active site Cys" evidence="3">
    <location>
        <position position="290"/>
    </location>
</feature>
<dbReference type="Pfam" id="PF13409">
    <property type="entry name" value="GST_N_2"/>
    <property type="match status" value="1"/>
</dbReference>
<dbReference type="PROSITE" id="PS50405">
    <property type="entry name" value="GST_CTER"/>
    <property type="match status" value="1"/>
</dbReference>
<dbReference type="PANTHER" id="PTHR32419:SF6">
    <property type="entry name" value="GLUTATHIONE S-TRANSFERASE OMEGA-LIKE 1-RELATED"/>
    <property type="match status" value="1"/>
</dbReference>
<evidence type="ECO:0000313" key="6">
    <source>
        <dbReference type="Proteomes" id="UP000031532"/>
    </source>
</evidence>
<dbReference type="InterPro" id="IPR004045">
    <property type="entry name" value="Glutathione_S-Trfase_N"/>
</dbReference>
<name>A0A9X5E7Y8_9CYAN</name>
<evidence type="ECO:0000256" key="2">
    <source>
        <dbReference type="PIRSR" id="PIRSR015753-2"/>
    </source>
</evidence>
<dbReference type="InterPro" id="IPR016639">
    <property type="entry name" value="GST_Omega/GSH"/>
</dbReference>
<feature type="site" description="Lowers pKa of active site Cys" evidence="3">
    <location>
        <position position="247"/>
    </location>
</feature>
<dbReference type="Gene3D" id="1.20.1050.10">
    <property type="match status" value="1"/>
</dbReference>
<dbReference type="GO" id="GO:0005737">
    <property type="term" value="C:cytoplasm"/>
    <property type="evidence" value="ECO:0007669"/>
    <property type="project" value="TreeGrafter"/>
</dbReference>
<dbReference type="InterPro" id="IPR036249">
    <property type="entry name" value="Thioredoxin-like_sf"/>
</dbReference>
<dbReference type="GO" id="GO:0004364">
    <property type="term" value="F:glutathione transferase activity"/>
    <property type="evidence" value="ECO:0007669"/>
    <property type="project" value="InterPro"/>
</dbReference>
<evidence type="ECO:0000313" key="5">
    <source>
        <dbReference type="EMBL" id="NHC36804.1"/>
    </source>
</evidence>
<accession>A0A9X5E7Y8</accession>
<protein>
    <submittedName>
        <fullName evidence="5">Glutathione S-transferase family protein</fullName>
    </submittedName>
</protein>
<dbReference type="InterPro" id="IPR010987">
    <property type="entry name" value="Glutathione-S-Trfase_C-like"/>
</dbReference>
<feature type="binding site" evidence="2">
    <location>
        <position position="91"/>
    </location>
    <ligand>
        <name>glutathione</name>
        <dbReference type="ChEBI" id="CHEBI:57925"/>
    </ligand>
</feature>
<dbReference type="InterPro" id="IPR047047">
    <property type="entry name" value="GST_Omega-like_C"/>
</dbReference>
<dbReference type="SFLD" id="SFLDG01206">
    <property type="entry name" value="Xi.1"/>
    <property type="match status" value="1"/>
</dbReference>
<gene>
    <name evidence="5" type="ORF">QH73_0019550</name>
</gene>
<dbReference type="SFLD" id="SFLDG01148">
    <property type="entry name" value="Xi_(cytGST)"/>
    <property type="match status" value="1"/>
</dbReference>
<reference evidence="5 6" key="1">
    <citation type="journal article" date="2015" name="Genome Announc.">
        <title>Draft Genome Sequence of the Terrestrial Cyanobacterium Scytonema millei VB511283, Isolated from Eastern India.</title>
        <authorList>
            <person name="Sen D."/>
            <person name="Chandrababunaidu M.M."/>
            <person name="Singh D."/>
            <person name="Sanghi N."/>
            <person name="Ghorai A."/>
            <person name="Mishra G.P."/>
            <person name="Madduluri M."/>
            <person name="Adhikary S.P."/>
            <person name="Tripathy S."/>
        </authorList>
    </citation>
    <scope>NUCLEOTIDE SEQUENCE [LARGE SCALE GENOMIC DNA]</scope>
    <source>
        <strain evidence="5 6">VB511283</strain>
    </source>
</reference>
<feature type="active site" description="Nucleophile" evidence="1">
    <location>
        <position position="58"/>
    </location>
</feature>
<dbReference type="Gene3D" id="3.40.30.10">
    <property type="entry name" value="Glutaredoxin"/>
    <property type="match status" value="1"/>
</dbReference>
<dbReference type="AlphaFoldDB" id="A0A9X5E7Y8"/>